<evidence type="ECO:0000313" key="2">
    <source>
        <dbReference type="Proteomes" id="UP001364764"/>
    </source>
</evidence>
<name>A0ABD8B2G6_PAEAM</name>
<geneLocation type="plasmid" evidence="1 2">
    <name>pY5S7-1</name>
</geneLocation>
<accession>A0ABD8B2G6</accession>
<dbReference type="Gene3D" id="2.60.40.4350">
    <property type="match status" value="1"/>
</dbReference>
<dbReference type="GeneID" id="93479939"/>
<dbReference type="Pfam" id="PF09700">
    <property type="entry name" value="Cas_Cmr3"/>
    <property type="match status" value="1"/>
</dbReference>
<reference evidence="1 2" key="1">
    <citation type="submission" date="2024-02" db="EMBL/GenBank/DDBJ databases">
        <title>Complete sequences of two Paenibacillus sp. strains and one Lysinibacillus strain isolated from the environment on STAA medium highlight biotechnological potential.</title>
        <authorList>
            <person name="Attere S.A."/>
            <person name="Piche L.C."/>
            <person name="Intertaglia L."/>
            <person name="Lami R."/>
            <person name="Charette S.J."/>
            <person name="Vincent A.T."/>
        </authorList>
    </citation>
    <scope>NUCLEOTIDE SEQUENCE [LARGE SCALE GENOMIC DNA]</scope>
    <source>
        <strain evidence="1 2">Y5S-7</strain>
        <plasmid evidence="1 2">pY5S7-1</plasmid>
    </source>
</reference>
<dbReference type="NCBIfam" id="TIGR01888">
    <property type="entry name" value="cas_cmr3"/>
    <property type="match status" value="1"/>
</dbReference>
<dbReference type="EMBL" id="CP145893">
    <property type="protein sequence ID" value="WWP24030.1"/>
    <property type="molecule type" value="Genomic_DNA"/>
</dbReference>
<dbReference type="AlphaFoldDB" id="A0ABD8B2G6"/>
<protein>
    <submittedName>
        <fullName evidence="1">Type III-B CRISPR module-associated protein Cmr3</fullName>
    </submittedName>
</protein>
<evidence type="ECO:0000313" key="1">
    <source>
        <dbReference type="EMBL" id="WWP24030.1"/>
    </source>
</evidence>
<organism evidence="1 2">
    <name type="scientific">Paenibacillus amylolyticus</name>
    <dbReference type="NCBI Taxonomy" id="1451"/>
    <lineage>
        <taxon>Bacteria</taxon>
        <taxon>Bacillati</taxon>
        <taxon>Bacillota</taxon>
        <taxon>Bacilli</taxon>
        <taxon>Bacillales</taxon>
        <taxon>Paenibacillaceae</taxon>
        <taxon>Paenibacillus</taxon>
    </lineage>
</organism>
<dbReference type="InterPro" id="IPR010165">
    <property type="entry name" value="CRISPR-Cmr3_IIIB"/>
</dbReference>
<dbReference type="RefSeq" id="WP_338709151.1">
    <property type="nucleotide sequence ID" value="NZ_CP145893.1"/>
</dbReference>
<sequence>MNKWLKAQPIDPIMIRDGRPFNAIPGIRAHTLSDVTPSVMAGTIRTMLAKQRQAQHGKSSPLDYYAKLPVRGPLYHWQASLYFPMPRDAEVYEDNGLIGLHKVMPCDPDSDTLKEEGQGFFGVGTEGRLHNQLWPPLGAGLHKEMKKAPAYVSAHWMKDWLTDEVPSKEIAKDIAVWQREVEIRKNEPSLYNADGDPASQKAPSFLQAFERQERTHISIDEERQVAKDQHLYSTESLVFPDGLSLHSSVTLPANEPGWTGDLSELHTMGGERRLVHFSEVPAAESLWQCPEEITDALQGAKYIRMVLATPAFFRKGWQPGWLNEHLESKDLYDTGVKLRLLWACVPRWQPVSGWSYAHGRKGTNEKAVRRLVPAGSVYFFKVIEGSAATLAEKMWLQSVSDANRRKGAFDQEDGFGLALWGKWTPDTEQDIDKRRSE</sequence>
<keyword evidence="1" id="KW-0614">Plasmid</keyword>
<dbReference type="InterPro" id="IPR019117">
    <property type="entry name" value="CRISPR-assoc_protein_Cmr3"/>
</dbReference>
<proteinExistence type="predicted"/>
<dbReference type="Proteomes" id="UP001364764">
    <property type="component" value="Plasmid pY5S7-1"/>
</dbReference>
<gene>
    <name evidence="1" type="primary">cmr3</name>
    <name evidence="1" type="ORF">V6668_30700</name>
</gene>
<dbReference type="Gene3D" id="3.30.70.2940">
    <property type="match status" value="1"/>
</dbReference>